<comment type="caution">
    <text evidence="2">The sequence shown here is derived from an EMBL/GenBank/DDBJ whole genome shotgun (WGS) entry which is preliminary data.</text>
</comment>
<dbReference type="SUPFAM" id="SSF69618">
    <property type="entry name" value="HemD-like"/>
    <property type="match status" value="1"/>
</dbReference>
<accession>A0A2T4JFK7</accession>
<proteinExistence type="predicted"/>
<dbReference type="Gene3D" id="3.40.50.10090">
    <property type="match status" value="2"/>
</dbReference>
<dbReference type="InterPro" id="IPR036108">
    <property type="entry name" value="4pyrrol_syn_uPrphyn_synt_sf"/>
</dbReference>
<sequence length="267" mass="27362">MPRKVSPWSMCRACGPLFPAGNIGGMARQSAIPVLITRPEPQATRFAAELTAALGGAVAPLCCPLMEEVALTPDRPPGPFAAVVLTSEPGVRAAVRLRGQGWALPSLAFCVGDRTAAAATAAGFAAESAAGAVQDLASLILSQPDKGPLLYLHGQDRAGDLLSLLPGRPVTEAVVYAQRALALSPEALAVIGAPGPVIVPLFSPRTARLFQQALPENIGARLVPVAMSANVAQALTGDLARAATVADRPDSHAMIAAISRVISPRVP</sequence>
<dbReference type="InterPro" id="IPR003754">
    <property type="entry name" value="4pyrrol_synth_uPrphyn_synth"/>
</dbReference>
<reference evidence="2 3" key="1">
    <citation type="submission" date="2018-03" db="EMBL/GenBank/DDBJ databases">
        <title>Rhodobacter blasticus.</title>
        <authorList>
            <person name="Meyer T.E."/>
            <person name="Miller S."/>
            <person name="Lodha T."/>
            <person name="Gandham S."/>
            <person name="Chintalapati S."/>
            <person name="Chintalapati V.R."/>
        </authorList>
    </citation>
    <scope>NUCLEOTIDE SEQUENCE [LARGE SCALE GENOMIC DNA]</scope>
    <source>
        <strain evidence="2 3">DSM 2131</strain>
    </source>
</reference>
<dbReference type="AlphaFoldDB" id="A0A2T4JFK7"/>
<name>A0A2T4JFK7_FUSBL</name>
<dbReference type="GO" id="GO:0033014">
    <property type="term" value="P:tetrapyrrole biosynthetic process"/>
    <property type="evidence" value="ECO:0007669"/>
    <property type="project" value="InterPro"/>
</dbReference>
<evidence type="ECO:0000313" key="2">
    <source>
        <dbReference type="EMBL" id="PTE16577.1"/>
    </source>
</evidence>
<evidence type="ECO:0000313" key="3">
    <source>
        <dbReference type="Proteomes" id="UP000241362"/>
    </source>
</evidence>
<dbReference type="CDD" id="cd06578">
    <property type="entry name" value="HemD"/>
    <property type="match status" value="1"/>
</dbReference>
<protein>
    <submittedName>
        <fullName evidence="2">Uroporphyrinogen-III synthase</fullName>
    </submittedName>
</protein>
<feature type="domain" description="Tetrapyrrole biosynthesis uroporphyrinogen III synthase" evidence="1">
    <location>
        <begin position="54"/>
        <end position="256"/>
    </location>
</feature>
<organism evidence="2 3">
    <name type="scientific">Fuscovulum blasticum DSM 2131</name>
    <dbReference type="NCBI Taxonomy" id="1188250"/>
    <lineage>
        <taxon>Bacteria</taxon>
        <taxon>Pseudomonadati</taxon>
        <taxon>Pseudomonadota</taxon>
        <taxon>Alphaproteobacteria</taxon>
        <taxon>Rhodobacterales</taxon>
        <taxon>Paracoccaceae</taxon>
        <taxon>Pseudogemmobacter</taxon>
    </lineage>
</organism>
<dbReference type="EMBL" id="PZKE01000001">
    <property type="protein sequence ID" value="PTE16577.1"/>
    <property type="molecule type" value="Genomic_DNA"/>
</dbReference>
<gene>
    <name evidence="2" type="ORF">C5F44_01630</name>
</gene>
<dbReference type="Pfam" id="PF02602">
    <property type="entry name" value="HEM4"/>
    <property type="match status" value="1"/>
</dbReference>
<dbReference type="GO" id="GO:0004852">
    <property type="term" value="F:uroporphyrinogen-III synthase activity"/>
    <property type="evidence" value="ECO:0007669"/>
    <property type="project" value="InterPro"/>
</dbReference>
<dbReference type="Proteomes" id="UP000241362">
    <property type="component" value="Unassembled WGS sequence"/>
</dbReference>
<evidence type="ECO:0000259" key="1">
    <source>
        <dbReference type="Pfam" id="PF02602"/>
    </source>
</evidence>
<keyword evidence="3" id="KW-1185">Reference proteome</keyword>